<organism evidence="2 4">
    <name type="scientific">Leyella lascolaii</name>
    <dbReference type="NCBI Taxonomy" id="1776379"/>
    <lineage>
        <taxon>Bacteria</taxon>
        <taxon>Pseudomonadati</taxon>
        <taxon>Bacteroidota</taxon>
        <taxon>Bacteroidia</taxon>
        <taxon>Bacteroidales</taxon>
        <taxon>Prevotellaceae</taxon>
        <taxon>Leyella</taxon>
    </lineage>
</organism>
<evidence type="ECO:0000313" key="2">
    <source>
        <dbReference type="EMBL" id="MDN0025902.1"/>
    </source>
</evidence>
<keyword evidence="3" id="KW-1185">Reference proteome</keyword>
<dbReference type="EMBL" id="JAUEIE010000010">
    <property type="protein sequence ID" value="MDN0023261.1"/>
    <property type="molecule type" value="Genomic_DNA"/>
</dbReference>
<dbReference type="InterPro" id="IPR003772">
    <property type="entry name" value="YceD"/>
</dbReference>
<dbReference type="Proteomes" id="UP001168478">
    <property type="component" value="Unassembled WGS sequence"/>
</dbReference>
<proteinExistence type="predicted"/>
<gene>
    <name evidence="1" type="ORF">QVN81_09545</name>
    <name evidence="2" type="ORF">QVN84_10290</name>
</gene>
<dbReference type="Pfam" id="PF02620">
    <property type="entry name" value="YceD"/>
    <property type="match status" value="1"/>
</dbReference>
<comment type="caution">
    <text evidence="2">The sequence shown here is derived from an EMBL/GenBank/DDBJ whole genome shotgun (WGS) entry which is preliminary data.</text>
</comment>
<name>A0AAW7JX27_9BACT</name>
<dbReference type="EMBL" id="JAUEIF010000010">
    <property type="protein sequence ID" value="MDN0025902.1"/>
    <property type="molecule type" value="Genomic_DNA"/>
</dbReference>
<reference evidence="2" key="1">
    <citation type="submission" date="2023-06" db="EMBL/GenBank/DDBJ databases">
        <authorList>
            <person name="Zeman M."/>
            <person name="Kubasova T."/>
            <person name="Jahodarova E."/>
            <person name="Nykrynova M."/>
            <person name="Rychlik I."/>
        </authorList>
    </citation>
    <scope>NUCLEOTIDE SEQUENCE</scope>
    <source>
        <strain evidence="2">ET15</strain>
        <strain evidence="1">ET37</strain>
    </source>
</reference>
<dbReference type="AlphaFoldDB" id="A0AAW7JX27"/>
<evidence type="ECO:0000313" key="1">
    <source>
        <dbReference type="EMBL" id="MDN0023261.1"/>
    </source>
</evidence>
<dbReference type="Proteomes" id="UP001167831">
    <property type="component" value="Unassembled WGS sequence"/>
</dbReference>
<dbReference type="RefSeq" id="WP_289825684.1">
    <property type="nucleotide sequence ID" value="NZ_JAUEIE010000010.1"/>
</dbReference>
<sequence>MFSLESFKIDLKGLETGVTTFQYDLGDAYFSAVGGSEVGGGNVHVRLDVRRSSVHYELDFSISGTVTVACDLCLDDMEQPVEAQRHIVAKFGDECSEDENLVIVDENEGVLDVAWLIYEFIALAVPVRHVHAPGKCNPVMIKALEEHSAARSSEEDGATAVDPRWSELEKLKTIIKD</sequence>
<evidence type="ECO:0000313" key="4">
    <source>
        <dbReference type="Proteomes" id="UP001168478"/>
    </source>
</evidence>
<reference evidence="2" key="2">
    <citation type="submission" date="2023-08" db="EMBL/GenBank/DDBJ databases">
        <title>Identification and characterization of horizontal gene transfer across gut microbiota members of farm animals based on homology search.</title>
        <authorList>
            <person name="Schwarzerova J."/>
            <person name="Nykrynova M."/>
            <person name="Jureckova K."/>
            <person name="Cejkova D."/>
            <person name="Rychlik I."/>
        </authorList>
    </citation>
    <scope>NUCLEOTIDE SEQUENCE</scope>
    <source>
        <strain evidence="2">ET15</strain>
        <strain evidence="1">ET37</strain>
    </source>
</reference>
<evidence type="ECO:0000313" key="3">
    <source>
        <dbReference type="Proteomes" id="UP001167831"/>
    </source>
</evidence>
<protein>
    <submittedName>
        <fullName evidence="2">DUF177 domain-containing protein</fullName>
    </submittedName>
</protein>
<accession>A0AAW7JX27</accession>